<organism evidence="2">
    <name type="scientific">Cacopsylla melanoneura</name>
    <dbReference type="NCBI Taxonomy" id="428564"/>
    <lineage>
        <taxon>Eukaryota</taxon>
        <taxon>Metazoa</taxon>
        <taxon>Ecdysozoa</taxon>
        <taxon>Arthropoda</taxon>
        <taxon>Hexapoda</taxon>
        <taxon>Insecta</taxon>
        <taxon>Pterygota</taxon>
        <taxon>Neoptera</taxon>
        <taxon>Paraneoptera</taxon>
        <taxon>Hemiptera</taxon>
        <taxon>Sternorrhyncha</taxon>
        <taxon>Psylloidea</taxon>
        <taxon>Psyllidae</taxon>
        <taxon>Psyllinae</taxon>
        <taxon>Cacopsylla</taxon>
    </lineage>
</organism>
<accession>A0A8D8S0J9</accession>
<evidence type="ECO:0000256" key="1">
    <source>
        <dbReference type="SAM" id="SignalP"/>
    </source>
</evidence>
<evidence type="ECO:0000313" key="2">
    <source>
        <dbReference type="EMBL" id="CAG6661013.1"/>
    </source>
</evidence>
<dbReference type="AlphaFoldDB" id="A0A8D8S0J9"/>
<feature type="chain" id="PRO_5034600853" evidence="1">
    <location>
        <begin position="32"/>
        <end position="106"/>
    </location>
</feature>
<name>A0A8D8S0J9_9HEMI</name>
<reference evidence="2" key="1">
    <citation type="submission" date="2021-05" db="EMBL/GenBank/DDBJ databases">
        <authorList>
            <person name="Alioto T."/>
            <person name="Alioto T."/>
            <person name="Gomez Garrido J."/>
        </authorList>
    </citation>
    <scope>NUCLEOTIDE SEQUENCE</scope>
</reference>
<protein>
    <submittedName>
        <fullName evidence="2">Uncharacterized protein</fullName>
    </submittedName>
</protein>
<feature type="signal peptide" evidence="1">
    <location>
        <begin position="1"/>
        <end position="31"/>
    </location>
</feature>
<sequence length="106" mass="12110">MGRYAIGLLSFLSLYFLRVWLSLQYTRSVVSNPVFLQEQATGSLDFFLIECLLYSLFQIKSKHRQNGVTHETCTTCCQINTAEIICAQCSGGFIRMPGKSIRRNYL</sequence>
<proteinExistence type="predicted"/>
<keyword evidence="1" id="KW-0732">Signal</keyword>
<dbReference type="EMBL" id="HBUF01198446">
    <property type="protein sequence ID" value="CAG6661013.1"/>
    <property type="molecule type" value="Transcribed_RNA"/>
</dbReference>